<organism evidence="1">
    <name type="scientific">marine metagenome</name>
    <dbReference type="NCBI Taxonomy" id="408172"/>
    <lineage>
        <taxon>unclassified sequences</taxon>
        <taxon>metagenomes</taxon>
        <taxon>ecological metagenomes</taxon>
    </lineage>
</organism>
<sequence length="57" mass="6179">MKLKGLGIILIVVIVLGGIVASQALFVVDQTQYGVVTRFGEIQRIVKQPGLQTKMPL</sequence>
<dbReference type="EMBL" id="UINC01229876">
    <property type="protein sequence ID" value="SVE61774.1"/>
    <property type="molecule type" value="Genomic_DNA"/>
</dbReference>
<name>A0A383EYW6_9ZZZZ</name>
<gene>
    <name evidence="1" type="ORF">METZ01_LOCUS514628</name>
</gene>
<accession>A0A383EYW6</accession>
<evidence type="ECO:0008006" key="2">
    <source>
        <dbReference type="Google" id="ProtNLM"/>
    </source>
</evidence>
<feature type="non-terminal residue" evidence="1">
    <location>
        <position position="57"/>
    </location>
</feature>
<feature type="non-terminal residue" evidence="1">
    <location>
        <position position="1"/>
    </location>
</feature>
<proteinExistence type="predicted"/>
<evidence type="ECO:0000313" key="1">
    <source>
        <dbReference type="EMBL" id="SVE61774.1"/>
    </source>
</evidence>
<dbReference type="AlphaFoldDB" id="A0A383EYW6"/>
<reference evidence="1" key="1">
    <citation type="submission" date="2018-05" db="EMBL/GenBank/DDBJ databases">
        <authorList>
            <person name="Lanie J.A."/>
            <person name="Ng W.-L."/>
            <person name="Kazmierczak K.M."/>
            <person name="Andrzejewski T.M."/>
            <person name="Davidsen T.M."/>
            <person name="Wayne K.J."/>
            <person name="Tettelin H."/>
            <person name="Glass J.I."/>
            <person name="Rusch D."/>
            <person name="Podicherti R."/>
            <person name="Tsui H.-C.T."/>
            <person name="Winkler M.E."/>
        </authorList>
    </citation>
    <scope>NUCLEOTIDE SEQUENCE</scope>
</reference>
<protein>
    <recommendedName>
        <fullName evidence="2">Band 7 domain-containing protein</fullName>
    </recommendedName>
</protein>